<keyword evidence="1" id="KW-1133">Transmembrane helix</keyword>
<dbReference type="Proteomes" id="UP001597548">
    <property type="component" value="Unassembled WGS sequence"/>
</dbReference>
<feature type="transmembrane region" description="Helical" evidence="1">
    <location>
        <begin position="161"/>
        <end position="180"/>
    </location>
</feature>
<evidence type="ECO:0000313" key="2">
    <source>
        <dbReference type="EMBL" id="MFD2917006.1"/>
    </source>
</evidence>
<evidence type="ECO:0000256" key="1">
    <source>
        <dbReference type="SAM" id="Phobius"/>
    </source>
</evidence>
<keyword evidence="1" id="KW-0812">Transmembrane</keyword>
<evidence type="ECO:0000313" key="3">
    <source>
        <dbReference type="Proteomes" id="UP001597548"/>
    </source>
</evidence>
<keyword evidence="1" id="KW-0472">Membrane</keyword>
<sequence>MKLNKDQIQIIDNYLIRKQVKYADLKLEILDHMISDIESEMETNKISFDDAFDKTIVKWKSSFLETSSLWLGAAYVRPKIIISKLTNTLKPLILKVLMSTVLITVLLYVLDNGFFKMNLNDYKESLLIAIYVFAAVNTLILSYWAILMYRSKVKTSFSFLYYRQVVVFCFFPFMITDTFLLKEGSINFISLGFIILSVFISLMGRELFKAHFKTLKIINQFA</sequence>
<feature type="transmembrane region" description="Helical" evidence="1">
    <location>
        <begin position="130"/>
        <end position="149"/>
    </location>
</feature>
<organism evidence="2 3">
    <name type="scientific">Psychroserpens luteus</name>
    <dbReference type="NCBI Taxonomy" id="1434066"/>
    <lineage>
        <taxon>Bacteria</taxon>
        <taxon>Pseudomonadati</taxon>
        <taxon>Bacteroidota</taxon>
        <taxon>Flavobacteriia</taxon>
        <taxon>Flavobacteriales</taxon>
        <taxon>Flavobacteriaceae</taxon>
        <taxon>Psychroserpens</taxon>
    </lineage>
</organism>
<accession>A0ABW5ZWT8</accession>
<gene>
    <name evidence="2" type="ORF">ACFS29_15235</name>
</gene>
<feature type="transmembrane region" description="Helical" evidence="1">
    <location>
        <begin position="186"/>
        <end position="204"/>
    </location>
</feature>
<evidence type="ECO:0008006" key="4">
    <source>
        <dbReference type="Google" id="ProtNLM"/>
    </source>
</evidence>
<keyword evidence="3" id="KW-1185">Reference proteome</keyword>
<reference evidence="3" key="1">
    <citation type="journal article" date="2019" name="Int. J. Syst. Evol. Microbiol.">
        <title>The Global Catalogue of Microorganisms (GCM) 10K type strain sequencing project: providing services to taxonomists for standard genome sequencing and annotation.</title>
        <authorList>
            <consortium name="The Broad Institute Genomics Platform"/>
            <consortium name="The Broad Institute Genome Sequencing Center for Infectious Disease"/>
            <person name="Wu L."/>
            <person name="Ma J."/>
        </authorList>
    </citation>
    <scope>NUCLEOTIDE SEQUENCE [LARGE SCALE GENOMIC DNA]</scope>
    <source>
        <strain evidence="3">KCTC 32514</strain>
    </source>
</reference>
<comment type="caution">
    <text evidence="2">The sequence shown here is derived from an EMBL/GenBank/DDBJ whole genome shotgun (WGS) entry which is preliminary data.</text>
</comment>
<name>A0ABW5ZWT8_9FLAO</name>
<proteinExistence type="predicted"/>
<dbReference type="EMBL" id="JBHUOS010000010">
    <property type="protein sequence ID" value="MFD2917006.1"/>
    <property type="molecule type" value="Genomic_DNA"/>
</dbReference>
<dbReference type="RefSeq" id="WP_194506149.1">
    <property type="nucleotide sequence ID" value="NZ_JADILU010000001.1"/>
</dbReference>
<protein>
    <recommendedName>
        <fullName evidence="4">DUF1129 domain-containing protein</fullName>
    </recommendedName>
</protein>
<feature type="transmembrane region" description="Helical" evidence="1">
    <location>
        <begin position="92"/>
        <end position="110"/>
    </location>
</feature>